<proteinExistence type="predicted"/>
<protein>
    <submittedName>
        <fullName evidence="1">Uncharacterized protein</fullName>
    </submittedName>
</protein>
<evidence type="ECO:0000313" key="1">
    <source>
        <dbReference type="EMBL" id="CEG23415.1"/>
    </source>
</evidence>
<sequence>MKTIYSFETAKAYEKYRDITESFNRRLLDYQKLLEKDFALTELPKAIVWTSAELATTVFSEVPIPAFTNKDIIYMSPDLAEWRQLFLKQLDGKDLPHIERFYADYSENQLFTIAAHELTHHSDLFVDEFEGERDDSIWFEEGMCQYLPRKFVLNPAEFDEITAIESELVKVFTEDYGGRSLDDFGSASYLGSLSSIMFDYWRSFLAVKELIEGRFNNDIQAVFEQYRQWHEGGWKIPLTAFFGIGE</sequence>
<dbReference type="AlphaFoldDB" id="A0A098ENL8"/>
<dbReference type="Proteomes" id="UP000043699">
    <property type="component" value="Unassembled WGS sequence"/>
</dbReference>
<organism evidence="1 2">
    <name type="scientific">Planococcus massiliensis</name>
    <dbReference type="NCBI Taxonomy" id="1499687"/>
    <lineage>
        <taxon>Bacteria</taxon>
        <taxon>Bacillati</taxon>
        <taxon>Bacillota</taxon>
        <taxon>Bacilli</taxon>
        <taxon>Bacillales</taxon>
        <taxon>Caryophanaceae</taxon>
        <taxon>Planococcus</taxon>
    </lineage>
</organism>
<dbReference type="RefSeq" id="WP_052652209.1">
    <property type="nucleotide sequence ID" value="NZ_CCXS01000001.1"/>
</dbReference>
<evidence type="ECO:0000313" key="2">
    <source>
        <dbReference type="Proteomes" id="UP000043699"/>
    </source>
</evidence>
<keyword evidence="2" id="KW-1185">Reference proteome</keyword>
<dbReference type="OrthoDB" id="2354703at2"/>
<name>A0A098ENL8_9BACL</name>
<dbReference type="STRING" id="1499687.BN1080_02391"/>
<gene>
    <name evidence="1" type="ORF">BN1080_02391</name>
</gene>
<accession>A0A098ENL8</accession>
<dbReference type="EMBL" id="CCXS01000001">
    <property type="protein sequence ID" value="CEG23415.1"/>
    <property type="molecule type" value="Genomic_DNA"/>
</dbReference>
<reference evidence="1 2" key="1">
    <citation type="submission" date="2014-09" db="EMBL/GenBank/DDBJ databases">
        <authorList>
            <person name="Urmite Genomes Urmite Genomes"/>
        </authorList>
    </citation>
    <scope>NUCLEOTIDE SEQUENCE [LARGE SCALE GENOMIC DNA]</scope>
    <source>
        <strain evidence="1 2">ES2</strain>
    </source>
</reference>